<evidence type="ECO:0000256" key="2">
    <source>
        <dbReference type="SAM" id="SignalP"/>
    </source>
</evidence>
<evidence type="ECO:0000313" key="4">
    <source>
        <dbReference type="EMBL" id="RDK05129.1"/>
    </source>
</evidence>
<proteinExistence type="predicted"/>
<gene>
    <name evidence="4" type="ORF">DN412_38735</name>
</gene>
<feature type="compositionally biased region" description="Polar residues" evidence="1">
    <location>
        <begin position="22"/>
        <end position="33"/>
    </location>
</feature>
<protein>
    <submittedName>
        <fullName evidence="4">EF-hand domain-containing protein</fullName>
    </submittedName>
</protein>
<comment type="caution">
    <text evidence="4">The sequence shown here is derived from an EMBL/GenBank/DDBJ whole genome shotgun (WGS) entry which is preliminary data.</text>
</comment>
<dbReference type="InterPro" id="IPR002048">
    <property type="entry name" value="EF_hand_dom"/>
</dbReference>
<feature type="chain" id="PRO_5016720071" evidence="2">
    <location>
        <begin position="25"/>
        <end position="121"/>
    </location>
</feature>
<dbReference type="Gene3D" id="1.10.238.10">
    <property type="entry name" value="EF-hand"/>
    <property type="match status" value="1"/>
</dbReference>
<feature type="region of interest" description="Disordered" evidence="1">
    <location>
        <begin position="22"/>
        <end position="49"/>
    </location>
</feature>
<dbReference type="InterPro" id="IPR011992">
    <property type="entry name" value="EF-hand-dom_pair"/>
</dbReference>
<name>A0A370NHT0_9BURK</name>
<dbReference type="SUPFAM" id="SSF47473">
    <property type="entry name" value="EF-hand"/>
    <property type="match status" value="1"/>
</dbReference>
<dbReference type="RefSeq" id="WP_115216382.1">
    <property type="nucleotide sequence ID" value="NZ_QKWJ01000113.1"/>
</dbReference>
<dbReference type="Proteomes" id="UP000255165">
    <property type="component" value="Unassembled WGS sequence"/>
</dbReference>
<dbReference type="EMBL" id="QKWJ01000113">
    <property type="protein sequence ID" value="RDK05129.1"/>
    <property type="molecule type" value="Genomic_DNA"/>
</dbReference>
<dbReference type="AlphaFoldDB" id="A0A370NHT0"/>
<evidence type="ECO:0000313" key="5">
    <source>
        <dbReference type="Proteomes" id="UP000255165"/>
    </source>
</evidence>
<keyword evidence="5" id="KW-1185">Reference proteome</keyword>
<reference evidence="5" key="1">
    <citation type="submission" date="2018-06" db="EMBL/GenBank/DDBJ databases">
        <authorList>
            <person name="Feng T."/>
            <person name="Jeon C.O."/>
        </authorList>
    </citation>
    <scope>NUCLEOTIDE SEQUENCE [LARGE SCALE GENOMIC DNA]</scope>
    <source>
        <strain evidence="5">S23</strain>
    </source>
</reference>
<dbReference type="PROSITE" id="PS50222">
    <property type="entry name" value="EF_HAND_2"/>
    <property type="match status" value="1"/>
</dbReference>
<evidence type="ECO:0000256" key="1">
    <source>
        <dbReference type="SAM" id="MobiDB-lite"/>
    </source>
</evidence>
<organism evidence="4 5">
    <name type="scientific">Cupriavidus lacunae</name>
    <dbReference type="NCBI Taxonomy" id="2666307"/>
    <lineage>
        <taxon>Bacteria</taxon>
        <taxon>Pseudomonadati</taxon>
        <taxon>Pseudomonadota</taxon>
        <taxon>Betaproteobacteria</taxon>
        <taxon>Burkholderiales</taxon>
        <taxon>Burkholderiaceae</taxon>
        <taxon>Cupriavidus</taxon>
    </lineage>
</organism>
<dbReference type="GO" id="GO:0005509">
    <property type="term" value="F:calcium ion binding"/>
    <property type="evidence" value="ECO:0007669"/>
    <property type="project" value="InterPro"/>
</dbReference>
<keyword evidence="2" id="KW-0732">Signal</keyword>
<feature type="signal peptide" evidence="2">
    <location>
        <begin position="1"/>
        <end position="24"/>
    </location>
</feature>
<accession>A0A370NHT0</accession>
<evidence type="ECO:0000259" key="3">
    <source>
        <dbReference type="PROSITE" id="PS50222"/>
    </source>
</evidence>
<feature type="domain" description="EF-hand" evidence="3">
    <location>
        <begin position="49"/>
        <end position="84"/>
    </location>
</feature>
<sequence>MAVRKLAAVGFAVLMELTSLGATAQSPQGSSQPAAAPGEVPKAPPTTAQAKALITERFKAADSNHDGKLTRNEAQAGMPQVYANFDKIDVKKQGYVTERQIGSYWMKKTKDQMQKEDPIWN</sequence>